<sequence length="233" mass="27329">MSYTYHLVFKKIQQQISTPVLIALQLAQIIMYTAIVFSIPNIIETLQYGYRYLINFGIILLILRGVYLYSKYKIYSLTPTIENDFDKADRQLLIKEIEESLKKYVDFAKWSCGILATVLALVTNIFVTIFIKSIDDIVSPLQKQAIINELSQATQNIGDIFIVFFVLVICILGIVLLYYFILQLLTYNKRLVLKVLKNCEYSIKYDIDSLSWWKKTLYFINELFFLDYLKKIL</sequence>
<dbReference type="RefSeq" id="WP_044688415.1">
    <property type="nucleotide sequence ID" value="NZ_CEEW01000054.1"/>
</dbReference>
<dbReference type="EMBL" id="FIFW01000012">
    <property type="protein sequence ID" value="CYU62354.1"/>
    <property type="molecule type" value="Genomic_DNA"/>
</dbReference>
<gene>
    <name evidence="2" type="ORF">ERS132385_01301</name>
</gene>
<keyword evidence="1" id="KW-0812">Transmembrane</keyword>
<evidence type="ECO:0000256" key="1">
    <source>
        <dbReference type="SAM" id="Phobius"/>
    </source>
</evidence>
<proteinExistence type="predicted"/>
<keyword evidence="1" id="KW-0472">Membrane</keyword>
<dbReference type="Proteomes" id="UP000073434">
    <property type="component" value="Unassembled WGS sequence"/>
</dbReference>
<evidence type="ECO:0000313" key="3">
    <source>
        <dbReference type="Proteomes" id="UP000073434"/>
    </source>
</evidence>
<feature type="transmembrane region" description="Helical" evidence="1">
    <location>
        <begin position="49"/>
        <end position="69"/>
    </location>
</feature>
<feature type="transmembrane region" description="Helical" evidence="1">
    <location>
        <begin position="110"/>
        <end position="131"/>
    </location>
</feature>
<accession>A0A116KY71</accession>
<keyword evidence="1" id="KW-1133">Transmembrane helix</keyword>
<dbReference type="AlphaFoldDB" id="A0A116KY71"/>
<feature type="transmembrane region" description="Helical" evidence="1">
    <location>
        <begin position="160"/>
        <end position="181"/>
    </location>
</feature>
<reference evidence="2 3" key="1">
    <citation type="submission" date="2016-02" db="EMBL/GenBank/DDBJ databases">
        <authorList>
            <consortium name="Pathogen Informatics"/>
        </authorList>
    </citation>
    <scope>NUCLEOTIDE SEQUENCE [LARGE SCALE GENOMIC DNA]</scope>
    <source>
        <strain evidence="2 3">LSS23</strain>
    </source>
</reference>
<feature type="transmembrane region" description="Helical" evidence="1">
    <location>
        <begin position="20"/>
        <end position="43"/>
    </location>
</feature>
<evidence type="ECO:0000313" key="2">
    <source>
        <dbReference type="EMBL" id="CYU62354.1"/>
    </source>
</evidence>
<protein>
    <submittedName>
        <fullName evidence="2">Uncharacterized protein</fullName>
    </submittedName>
</protein>
<name>A0A116KY71_STRSU</name>
<organism evidence="2 3">
    <name type="scientific">Streptococcus suis</name>
    <dbReference type="NCBI Taxonomy" id="1307"/>
    <lineage>
        <taxon>Bacteria</taxon>
        <taxon>Bacillati</taxon>
        <taxon>Bacillota</taxon>
        <taxon>Bacilli</taxon>
        <taxon>Lactobacillales</taxon>
        <taxon>Streptococcaceae</taxon>
        <taxon>Streptococcus</taxon>
    </lineage>
</organism>